<dbReference type="RefSeq" id="WP_079700996.1">
    <property type="nucleotide sequence ID" value="NZ_FUYR01000001.1"/>
</dbReference>
<keyword evidence="1" id="KW-0472">Membrane</keyword>
<dbReference type="OrthoDB" id="979995at2"/>
<keyword evidence="1" id="KW-1133">Transmembrane helix</keyword>
<proteinExistence type="predicted"/>
<accession>A0A1T5A8T3</accession>
<evidence type="ECO:0000313" key="2">
    <source>
        <dbReference type="EMBL" id="SKB31404.1"/>
    </source>
</evidence>
<evidence type="ECO:0000256" key="1">
    <source>
        <dbReference type="SAM" id="Phobius"/>
    </source>
</evidence>
<keyword evidence="3" id="KW-1185">Reference proteome</keyword>
<evidence type="ECO:0000313" key="3">
    <source>
        <dbReference type="Proteomes" id="UP000189981"/>
    </source>
</evidence>
<sequence>MKKPIIYNPVIKKPGRIPLILVGFLIIMGIGLLTFRPVPILPENALVVFKGKVVEIYEGGVNDVNFKIEGRDELFYINRGLEKGLNLQELKAQLINQKITVKYPDHWTLLNFNKRNIHISKIEYLGETLFTEVN</sequence>
<keyword evidence="1" id="KW-0812">Transmembrane</keyword>
<dbReference type="AlphaFoldDB" id="A0A1T5A8T3"/>
<feature type="transmembrane region" description="Helical" evidence="1">
    <location>
        <begin position="17"/>
        <end position="35"/>
    </location>
</feature>
<organism evidence="2 3">
    <name type="scientific">Daejeonella lutea</name>
    <dbReference type="NCBI Taxonomy" id="572036"/>
    <lineage>
        <taxon>Bacteria</taxon>
        <taxon>Pseudomonadati</taxon>
        <taxon>Bacteroidota</taxon>
        <taxon>Sphingobacteriia</taxon>
        <taxon>Sphingobacteriales</taxon>
        <taxon>Sphingobacteriaceae</taxon>
        <taxon>Daejeonella</taxon>
    </lineage>
</organism>
<reference evidence="3" key="1">
    <citation type="submission" date="2017-02" db="EMBL/GenBank/DDBJ databases">
        <authorList>
            <person name="Varghese N."/>
            <person name="Submissions S."/>
        </authorList>
    </citation>
    <scope>NUCLEOTIDE SEQUENCE [LARGE SCALE GENOMIC DNA]</scope>
    <source>
        <strain evidence="3">DSM 22385</strain>
    </source>
</reference>
<dbReference type="STRING" id="572036.SAMN05661099_0462"/>
<name>A0A1T5A8T3_9SPHI</name>
<dbReference type="EMBL" id="FUYR01000001">
    <property type="protein sequence ID" value="SKB31404.1"/>
    <property type="molecule type" value="Genomic_DNA"/>
</dbReference>
<gene>
    <name evidence="2" type="ORF">SAMN05661099_0462</name>
</gene>
<protein>
    <submittedName>
        <fullName evidence="2">Uncharacterized protein</fullName>
    </submittedName>
</protein>
<dbReference type="Proteomes" id="UP000189981">
    <property type="component" value="Unassembled WGS sequence"/>
</dbReference>